<name>A0A0L0CNW6_LUCCU</name>
<reference evidence="1 2" key="1">
    <citation type="journal article" date="2015" name="Nat. Commun.">
        <title>Lucilia cuprina genome unlocks parasitic fly biology to underpin future interventions.</title>
        <authorList>
            <person name="Anstead C.A."/>
            <person name="Korhonen P.K."/>
            <person name="Young N.D."/>
            <person name="Hall R.S."/>
            <person name="Jex A.R."/>
            <person name="Murali S.C."/>
            <person name="Hughes D.S."/>
            <person name="Lee S.F."/>
            <person name="Perry T."/>
            <person name="Stroehlein A.J."/>
            <person name="Ansell B.R."/>
            <person name="Breugelmans B."/>
            <person name="Hofmann A."/>
            <person name="Qu J."/>
            <person name="Dugan S."/>
            <person name="Lee S.L."/>
            <person name="Chao H."/>
            <person name="Dinh H."/>
            <person name="Han Y."/>
            <person name="Doddapaneni H.V."/>
            <person name="Worley K.C."/>
            <person name="Muzny D.M."/>
            <person name="Ioannidis P."/>
            <person name="Waterhouse R.M."/>
            <person name="Zdobnov E.M."/>
            <person name="James P.J."/>
            <person name="Bagnall N.H."/>
            <person name="Kotze A.C."/>
            <person name="Gibbs R.A."/>
            <person name="Richards S."/>
            <person name="Batterham P."/>
            <person name="Gasser R.B."/>
        </authorList>
    </citation>
    <scope>NUCLEOTIDE SEQUENCE [LARGE SCALE GENOMIC DNA]</scope>
    <source>
        <strain evidence="1 2">LS</strain>
        <tissue evidence="1">Full body</tissue>
    </source>
</reference>
<gene>
    <name evidence="1" type="ORF">FF38_03629</name>
</gene>
<dbReference type="EMBL" id="JRES01000232">
    <property type="protein sequence ID" value="KNC33149.1"/>
    <property type="molecule type" value="Genomic_DNA"/>
</dbReference>
<dbReference type="Proteomes" id="UP000037069">
    <property type="component" value="Unassembled WGS sequence"/>
</dbReference>
<sequence length="172" mass="20011">MYKKLLTNKSLHVANGGTTHKTCMSIDWCPDWKQFFSAMMVDRVYFWSLVNAIIFHQRILLLGPPVCTQLRYGNDTEDNEATEPDGTLEDCKRDWFPYICQRLLAKCSWMQGSFDLLDLRITLKTLEQIVNSIAKGKKHQYTERSVETVLPEFKLEDNTNKLILTNELSKNN</sequence>
<organism evidence="1 2">
    <name type="scientific">Lucilia cuprina</name>
    <name type="common">Green bottle fly</name>
    <name type="synonym">Australian sheep blowfly</name>
    <dbReference type="NCBI Taxonomy" id="7375"/>
    <lineage>
        <taxon>Eukaryota</taxon>
        <taxon>Metazoa</taxon>
        <taxon>Ecdysozoa</taxon>
        <taxon>Arthropoda</taxon>
        <taxon>Hexapoda</taxon>
        <taxon>Insecta</taxon>
        <taxon>Pterygota</taxon>
        <taxon>Neoptera</taxon>
        <taxon>Endopterygota</taxon>
        <taxon>Diptera</taxon>
        <taxon>Brachycera</taxon>
        <taxon>Muscomorpha</taxon>
        <taxon>Oestroidea</taxon>
        <taxon>Calliphoridae</taxon>
        <taxon>Luciliinae</taxon>
        <taxon>Lucilia</taxon>
    </lineage>
</organism>
<comment type="caution">
    <text evidence="1">The sequence shown here is derived from an EMBL/GenBank/DDBJ whole genome shotgun (WGS) entry which is preliminary data.</text>
</comment>
<proteinExistence type="predicted"/>
<evidence type="ECO:0000313" key="1">
    <source>
        <dbReference type="EMBL" id="KNC33149.1"/>
    </source>
</evidence>
<keyword evidence="2" id="KW-1185">Reference proteome</keyword>
<accession>A0A0L0CNW6</accession>
<protein>
    <submittedName>
        <fullName evidence="1">Uncharacterized protein</fullName>
    </submittedName>
</protein>
<dbReference type="AlphaFoldDB" id="A0A0L0CNW6"/>
<evidence type="ECO:0000313" key="2">
    <source>
        <dbReference type="Proteomes" id="UP000037069"/>
    </source>
</evidence>